<sequence length="284" mass="31678">MKINDIYSTIETLYNTFTKSEKKIADYTLSHREKIMYMSITELSDACSAGEASIFRFCKTLGLRGYQEFKIALANSISEDQSSQKIYSSIHEGDSLEEISEKVKNANLSAIENTYSLLDYEDLKTAAGYLLFADHIRFFGVGASYTTALEGHIKFLRITNKSSCTFDSHLQAMTASLMGEKEVAVIISFSGQTKDTVEVAMEAKKSGAKVIAITRYQKSPLAEYADVVLLTGAMEGPFQGGSTSAKVAQLYLLDLLYMQYYLHSFQESEINKEQTLQSVVPKLY</sequence>
<dbReference type="InterPro" id="IPR047640">
    <property type="entry name" value="RpiR-like"/>
</dbReference>
<feature type="domain" description="SIS" evidence="5">
    <location>
        <begin position="126"/>
        <end position="266"/>
    </location>
</feature>
<evidence type="ECO:0000313" key="7">
    <source>
        <dbReference type="Proteomes" id="UP000675379"/>
    </source>
</evidence>
<dbReference type="PROSITE" id="PS51464">
    <property type="entry name" value="SIS"/>
    <property type="match status" value="1"/>
</dbReference>
<dbReference type="Gene3D" id="1.10.10.10">
    <property type="entry name" value="Winged helix-like DNA-binding domain superfamily/Winged helix DNA-binding domain"/>
    <property type="match status" value="1"/>
</dbReference>
<dbReference type="PANTHER" id="PTHR30514:SF1">
    <property type="entry name" value="HTH-TYPE TRANSCRIPTIONAL REGULATOR HEXR-RELATED"/>
    <property type="match status" value="1"/>
</dbReference>
<dbReference type="Proteomes" id="UP000675379">
    <property type="component" value="Unassembled WGS sequence"/>
</dbReference>
<evidence type="ECO:0000259" key="5">
    <source>
        <dbReference type="PROSITE" id="PS51464"/>
    </source>
</evidence>
<keyword evidence="3" id="KW-0804">Transcription</keyword>
<dbReference type="InterPro" id="IPR009057">
    <property type="entry name" value="Homeodomain-like_sf"/>
</dbReference>
<keyword evidence="7" id="KW-1185">Reference proteome</keyword>
<keyword evidence="1" id="KW-0805">Transcription regulation</keyword>
<protein>
    <submittedName>
        <fullName evidence="6">MurR/RpiR family transcriptional regulator</fullName>
    </submittedName>
</protein>
<gene>
    <name evidence="6" type="ORF">KCG48_03105</name>
</gene>
<evidence type="ECO:0000256" key="2">
    <source>
        <dbReference type="ARBA" id="ARBA00023125"/>
    </source>
</evidence>
<dbReference type="PANTHER" id="PTHR30514">
    <property type="entry name" value="GLUCOKINASE"/>
    <property type="match status" value="1"/>
</dbReference>
<dbReference type="CDD" id="cd05013">
    <property type="entry name" value="SIS_RpiR"/>
    <property type="match status" value="1"/>
</dbReference>
<dbReference type="SUPFAM" id="SSF53697">
    <property type="entry name" value="SIS domain"/>
    <property type="match status" value="1"/>
</dbReference>
<dbReference type="InterPro" id="IPR035472">
    <property type="entry name" value="RpiR-like_SIS"/>
</dbReference>
<accession>A0A941HPC0</accession>
<dbReference type="GO" id="GO:0003700">
    <property type="term" value="F:DNA-binding transcription factor activity"/>
    <property type="evidence" value="ECO:0007669"/>
    <property type="project" value="InterPro"/>
</dbReference>
<dbReference type="Gene3D" id="3.40.50.10490">
    <property type="entry name" value="Glucose-6-phosphate isomerase like protein, domain 1"/>
    <property type="match status" value="1"/>
</dbReference>
<dbReference type="Pfam" id="PF01380">
    <property type="entry name" value="SIS"/>
    <property type="match status" value="1"/>
</dbReference>
<dbReference type="InterPro" id="IPR001347">
    <property type="entry name" value="SIS_dom"/>
</dbReference>
<evidence type="ECO:0000313" key="6">
    <source>
        <dbReference type="EMBL" id="MBR0575321.1"/>
    </source>
</evidence>
<dbReference type="PROSITE" id="PS51071">
    <property type="entry name" value="HTH_RPIR"/>
    <property type="match status" value="1"/>
</dbReference>
<comment type="caution">
    <text evidence="6">The sequence shown here is derived from an EMBL/GenBank/DDBJ whole genome shotgun (WGS) entry which is preliminary data.</text>
</comment>
<dbReference type="RefSeq" id="WP_211799847.1">
    <property type="nucleotide sequence ID" value="NZ_JAGSCS010000003.1"/>
</dbReference>
<evidence type="ECO:0000256" key="3">
    <source>
        <dbReference type="ARBA" id="ARBA00023163"/>
    </source>
</evidence>
<dbReference type="GO" id="GO:0003677">
    <property type="term" value="F:DNA binding"/>
    <property type="evidence" value="ECO:0007669"/>
    <property type="project" value="UniProtKB-KW"/>
</dbReference>
<feature type="domain" description="HTH rpiR-type" evidence="4">
    <location>
        <begin position="4"/>
        <end position="80"/>
    </location>
</feature>
<evidence type="ECO:0000259" key="4">
    <source>
        <dbReference type="PROSITE" id="PS51071"/>
    </source>
</evidence>
<name>A0A941HPC0_9CLOT</name>
<dbReference type="AlphaFoldDB" id="A0A941HPC0"/>
<dbReference type="InterPro" id="IPR036388">
    <property type="entry name" value="WH-like_DNA-bd_sf"/>
</dbReference>
<dbReference type="InterPro" id="IPR046348">
    <property type="entry name" value="SIS_dom_sf"/>
</dbReference>
<keyword evidence="2" id="KW-0238">DNA-binding</keyword>
<dbReference type="Pfam" id="PF01418">
    <property type="entry name" value="HTH_6"/>
    <property type="match status" value="1"/>
</dbReference>
<dbReference type="GO" id="GO:1901135">
    <property type="term" value="P:carbohydrate derivative metabolic process"/>
    <property type="evidence" value="ECO:0007669"/>
    <property type="project" value="InterPro"/>
</dbReference>
<reference evidence="6" key="1">
    <citation type="submission" date="2021-04" db="EMBL/GenBank/DDBJ databases">
        <title>Proteiniclasticum sedimins sp. nov., an obligate anaerobic bacterium isolated from anaerobic sludge.</title>
        <authorList>
            <person name="Liu J."/>
        </authorList>
    </citation>
    <scope>NUCLEOTIDE SEQUENCE</scope>
    <source>
        <strain evidence="6">BAD-10</strain>
    </source>
</reference>
<dbReference type="InterPro" id="IPR000281">
    <property type="entry name" value="HTH_RpiR"/>
</dbReference>
<dbReference type="SUPFAM" id="SSF46689">
    <property type="entry name" value="Homeodomain-like"/>
    <property type="match status" value="1"/>
</dbReference>
<dbReference type="GO" id="GO:0097367">
    <property type="term" value="F:carbohydrate derivative binding"/>
    <property type="evidence" value="ECO:0007669"/>
    <property type="project" value="InterPro"/>
</dbReference>
<evidence type="ECO:0000256" key="1">
    <source>
        <dbReference type="ARBA" id="ARBA00023015"/>
    </source>
</evidence>
<proteinExistence type="predicted"/>
<dbReference type="EMBL" id="JAGSCS010000003">
    <property type="protein sequence ID" value="MBR0575321.1"/>
    <property type="molecule type" value="Genomic_DNA"/>
</dbReference>
<organism evidence="6 7">
    <name type="scientific">Proteiniclasticum sediminis</name>
    <dbReference type="NCBI Taxonomy" id="2804028"/>
    <lineage>
        <taxon>Bacteria</taxon>
        <taxon>Bacillati</taxon>
        <taxon>Bacillota</taxon>
        <taxon>Clostridia</taxon>
        <taxon>Eubacteriales</taxon>
        <taxon>Clostridiaceae</taxon>
        <taxon>Proteiniclasticum</taxon>
    </lineage>
</organism>